<reference evidence="2 3" key="1">
    <citation type="journal article" date="2019" name="Int. J. Syst. Evol. Microbiol.">
        <title>The Global Catalogue of Microorganisms (GCM) 10K type strain sequencing project: providing services to taxonomists for standard genome sequencing and annotation.</title>
        <authorList>
            <consortium name="The Broad Institute Genomics Platform"/>
            <consortium name="The Broad Institute Genome Sequencing Center for Infectious Disease"/>
            <person name="Wu L."/>
            <person name="Ma J."/>
        </authorList>
    </citation>
    <scope>NUCLEOTIDE SEQUENCE [LARGE SCALE GENOMIC DNA]</scope>
    <source>
        <strain evidence="2 3">JCM 16240</strain>
    </source>
</reference>
<organism evidence="2 3">
    <name type="scientific">Castellaniella daejeonensis</name>
    <dbReference type="NCBI Taxonomy" id="659013"/>
    <lineage>
        <taxon>Bacteria</taxon>
        <taxon>Pseudomonadati</taxon>
        <taxon>Pseudomonadota</taxon>
        <taxon>Betaproteobacteria</taxon>
        <taxon>Burkholderiales</taxon>
        <taxon>Alcaligenaceae</taxon>
        <taxon>Castellaniella</taxon>
    </lineage>
</organism>
<accession>A0ABN0TF73</accession>
<dbReference type="EMBL" id="BAAAFN010000006">
    <property type="protein sequence ID" value="GAA0220046.1"/>
    <property type="molecule type" value="Genomic_DNA"/>
</dbReference>
<protein>
    <submittedName>
        <fullName evidence="2">Uncharacterized protein</fullName>
    </submittedName>
</protein>
<evidence type="ECO:0000313" key="3">
    <source>
        <dbReference type="Proteomes" id="UP001501176"/>
    </source>
</evidence>
<evidence type="ECO:0000256" key="1">
    <source>
        <dbReference type="SAM" id="MobiDB-lite"/>
    </source>
</evidence>
<keyword evidence="3" id="KW-1185">Reference proteome</keyword>
<comment type="caution">
    <text evidence="2">The sequence shown here is derived from an EMBL/GenBank/DDBJ whole genome shotgun (WGS) entry which is preliminary data.</text>
</comment>
<evidence type="ECO:0000313" key="2">
    <source>
        <dbReference type="EMBL" id="GAA0220046.1"/>
    </source>
</evidence>
<dbReference type="Proteomes" id="UP001501176">
    <property type="component" value="Unassembled WGS sequence"/>
</dbReference>
<sequence>MLHAPDEPPRRAFGLLPSPEETLSAQERPGGKSFYGNSIGRPCEPDPATAHDACAFSGRIPRPAL</sequence>
<proteinExistence type="predicted"/>
<name>A0ABN0TF73_9BURK</name>
<feature type="region of interest" description="Disordered" evidence="1">
    <location>
        <begin position="1"/>
        <end position="65"/>
    </location>
</feature>
<feature type="compositionally biased region" description="Basic and acidic residues" evidence="1">
    <location>
        <begin position="1"/>
        <end position="10"/>
    </location>
</feature>
<gene>
    <name evidence="2" type="ORF">GCM10009125_06270</name>
</gene>